<proteinExistence type="predicted"/>
<dbReference type="Gene3D" id="3.40.50.12780">
    <property type="entry name" value="N-terminal domain of ligase-like"/>
    <property type="match status" value="1"/>
</dbReference>
<feature type="domain" description="AMP-dependent synthetase/ligase" evidence="1">
    <location>
        <begin position="12"/>
        <end position="347"/>
    </location>
</feature>
<sequence length="387" mass="43087">MTADTLPFWLNYQASEQPVKVALRHKQRGIWQEKRWLELRHDIASLVSALQAKGFARGDTLYLLSDPRPEALLLAIAAHWLGGSATPLDPNAGEADTLSLLARLQPAFIFAEGQCQVDLALKLALKPPLIIYADARGLSGYQQGVLQPYAQWLGAANAGSISPPIAQAHDDAFVFFRLDPQGQVERLNLTHHQLLNQGRELVKQERLTSQEEALAARAFAASGHLRYLLAPWLLAGFTLNFPENINTRDIDRRELGPTLVAGTSQTYQRLEALIYARLPLPGTVRRAFLDWSLTAPAQTKPWYKLFAYWLTIRPLRDVIGFSRTRVPLLVGEVLPEPSAAFFAALGIRVRNWPDACDWQPSPNSPKPKHVLQDSYLDDSLTQLGAQA</sequence>
<dbReference type="InterPro" id="IPR042099">
    <property type="entry name" value="ANL_N_sf"/>
</dbReference>
<dbReference type="InterPro" id="IPR000873">
    <property type="entry name" value="AMP-dep_synth/lig_dom"/>
</dbReference>
<dbReference type="RefSeq" id="WP_103974755.1">
    <property type="nucleotide sequence ID" value="NZ_PGFZ01000006.1"/>
</dbReference>
<reference evidence="2 3" key="1">
    <citation type="submission" date="2017-11" db="EMBL/GenBank/DDBJ databases">
        <title>Draft Genome Sequence of Methylobacter psychrotolerans Sph1T, an Obligate Methanotroph from Low-Temperature Environments.</title>
        <authorList>
            <person name="Oshkin I.Y."/>
            <person name="Miroshnikov K."/>
            <person name="Belova S.E."/>
            <person name="Korzhenkov A."/>
            <person name="Toshchakov S.V."/>
            <person name="Dedysh S.N."/>
        </authorList>
    </citation>
    <scope>NUCLEOTIDE SEQUENCE [LARGE SCALE GENOMIC DNA]</scope>
    <source>
        <strain evidence="2 3">Sph1</strain>
    </source>
</reference>
<dbReference type="Proteomes" id="UP000237423">
    <property type="component" value="Unassembled WGS sequence"/>
</dbReference>
<dbReference type="Pfam" id="PF00501">
    <property type="entry name" value="AMP-binding"/>
    <property type="match status" value="1"/>
</dbReference>
<dbReference type="SUPFAM" id="SSF56801">
    <property type="entry name" value="Acetyl-CoA synthetase-like"/>
    <property type="match status" value="1"/>
</dbReference>
<dbReference type="AlphaFoldDB" id="A0A2S5CKV8"/>
<comment type="caution">
    <text evidence="2">The sequence shown here is derived from an EMBL/GenBank/DDBJ whole genome shotgun (WGS) entry which is preliminary data.</text>
</comment>
<protein>
    <submittedName>
        <fullName evidence="2">Long-chain fatty acid--CoA ligase</fullName>
    </submittedName>
</protein>
<dbReference type="GO" id="GO:0016874">
    <property type="term" value="F:ligase activity"/>
    <property type="evidence" value="ECO:0007669"/>
    <property type="project" value="UniProtKB-KW"/>
</dbReference>
<accession>A0A2S5CKV8</accession>
<dbReference type="EMBL" id="PGFZ01000006">
    <property type="protein sequence ID" value="POZ51455.1"/>
    <property type="molecule type" value="Genomic_DNA"/>
</dbReference>
<evidence type="ECO:0000259" key="1">
    <source>
        <dbReference type="Pfam" id="PF00501"/>
    </source>
</evidence>
<name>A0A2S5CKV8_9GAMM</name>
<organism evidence="2 3">
    <name type="scientific">Methylovulum psychrotolerans</name>
    <dbReference type="NCBI Taxonomy" id="1704499"/>
    <lineage>
        <taxon>Bacteria</taxon>
        <taxon>Pseudomonadati</taxon>
        <taxon>Pseudomonadota</taxon>
        <taxon>Gammaproteobacteria</taxon>
        <taxon>Methylococcales</taxon>
        <taxon>Methylococcaceae</taxon>
        <taxon>Methylovulum</taxon>
    </lineage>
</organism>
<evidence type="ECO:0000313" key="3">
    <source>
        <dbReference type="Proteomes" id="UP000237423"/>
    </source>
</evidence>
<keyword evidence="2" id="KW-0436">Ligase</keyword>
<gene>
    <name evidence="2" type="ORF">AADEFJLK_02905</name>
</gene>
<evidence type="ECO:0000313" key="2">
    <source>
        <dbReference type="EMBL" id="POZ51455.1"/>
    </source>
</evidence>